<evidence type="ECO:0000256" key="1">
    <source>
        <dbReference type="ARBA" id="ARBA00022630"/>
    </source>
</evidence>
<proteinExistence type="predicted"/>
<dbReference type="PANTHER" id="PTHR47178">
    <property type="entry name" value="MONOOXYGENASE, FAD-BINDING"/>
    <property type="match status" value="1"/>
</dbReference>
<name>A0A8J7GG31_9ACTN</name>
<keyword evidence="3" id="KW-0560">Oxidoreductase</keyword>
<keyword evidence="7" id="KW-1185">Reference proteome</keyword>
<dbReference type="PANTHER" id="PTHR47178:SF5">
    <property type="entry name" value="FAD-BINDING DOMAIN-CONTAINING PROTEIN"/>
    <property type="match status" value="1"/>
</dbReference>
<sequence length="443" mass="48279">MRVIVIGAGTGGLCLAHGLRRAGIDVSVHERDRTRTGGLQGYRVGISPSGSRALSRCLPPELYRTFLATCARAPRHFSTYTEKFREVLTMDLVERPAPEDNERSVSRMTLRQVLLTGLEDVTHFDRECTGYDQHPDGTVTAHFADGTTVDGDVLVAADGSNSVVRRQYLPHARLEDAGILAVGGKVALTPETRALLPDRAFHGISTVFAPGGQFLILHVMEFPWGRDGTVKTGIGGTDAALIAAWPGLLFDNTRDYIMWGFSAAADKFPADFGDRRGPALLDQVRAMTGTWHPDLRRLFARTEADTVFRVNIRTSVPVAPWRPSTVTLLGDAIHTMTPGRGIGANTALRDAALLTRTLTAVRDGRADLLTAIGEYETRMREYGYEAVAASKKQMNGADPIHRPVLGRAVLAGMRTGMRLVNHVPALKRKMAAAEQSFRLGDDE</sequence>
<comment type="caution">
    <text evidence="6">The sequence shown here is derived from an EMBL/GenBank/DDBJ whole genome shotgun (WGS) entry which is preliminary data.</text>
</comment>
<keyword evidence="2" id="KW-0274">FAD</keyword>
<dbReference type="InterPro" id="IPR036188">
    <property type="entry name" value="FAD/NAD-bd_sf"/>
</dbReference>
<dbReference type="InterPro" id="IPR002938">
    <property type="entry name" value="FAD-bd"/>
</dbReference>
<evidence type="ECO:0000313" key="7">
    <source>
        <dbReference type="Proteomes" id="UP000622552"/>
    </source>
</evidence>
<evidence type="ECO:0000256" key="3">
    <source>
        <dbReference type="ARBA" id="ARBA00023002"/>
    </source>
</evidence>
<accession>A0A8J7GG31</accession>
<dbReference type="GO" id="GO:0071949">
    <property type="term" value="F:FAD binding"/>
    <property type="evidence" value="ECO:0007669"/>
    <property type="project" value="InterPro"/>
</dbReference>
<evidence type="ECO:0000259" key="5">
    <source>
        <dbReference type="Pfam" id="PF01494"/>
    </source>
</evidence>
<feature type="domain" description="FAD-binding" evidence="5">
    <location>
        <begin position="301"/>
        <end position="378"/>
    </location>
</feature>
<evidence type="ECO:0000256" key="4">
    <source>
        <dbReference type="ARBA" id="ARBA00023033"/>
    </source>
</evidence>
<dbReference type="PRINTS" id="PR00420">
    <property type="entry name" value="RNGMNOXGNASE"/>
</dbReference>
<keyword evidence="1" id="KW-0285">Flavoprotein</keyword>
<keyword evidence="4" id="KW-0503">Monooxygenase</keyword>
<dbReference type="Proteomes" id="UP000622552">
    <property type="component" value="Unassembled WGS sequence"/>
</dbReference>
<evidence type="ECO:0000256" key="2">
    <source>
        <dbReference type="ARBA" id="ARBA00022827"/>
    </source>
</evidence>
<evidence type="ECO:0000313" key="6">
    <source>
        <dbReference type="EMBL" id="MBG6137186.1"/>
    </source>
</evidence>
<dbReference type="Gene3D" id="3.50.50.60">
    <property type="entry name" value="FAD/NAD(P)-binding domain"/>
    <property type="match status" value="1"/>
</dbReference>
<dbReference type="RefSeq" id="WP_197004076.1">
    <property type="nucleotide sequence ID" value="NZ_BONS01000022.1"/>
</dbReference>
<reference evidence="6" key="1">
    <citation type="submission" date="2020-11" db="EMBL/GenBank/DDBJ databases">
        <title>Sequencing the genomes of 1000 actinobacteria strains.</title>
        <authorList>
            <person name="Klenk H.-P."/>
        </authorList>
    </citation>
    <scope>NUCLEOTIDE SEQUENCE</scope>
    <source>
        <strain evidence="6">DSM 45356</strain>
    </source>
</reference>
<dbReference type="AlphaFoldDB" id="A0A8J7GG31"/>
<dbReference type="GO" id="GO:0004497">
    <property type="term" value="F:monooxygenase activity"/>
    <property type="evidence" value="ECO:0007669"/>
    <property type="project" value="UniProtKB-KW"/>
</dbReference>
<gene>
    <name evidence="6" type="ORF">IW245_003380</name>
</gene>
<dbReference type="EMBL" id="JADOUF010000001">
    <property type="protein sequence ID" value="MBG6137186.1"/>
    <property type="molecule type" value="Genomic_DNA"/>
</dbReference>
<dbReference type="SUPFAM" id="SSF51905">
    <property type="entry name" value="FAD/NAD(P)-binding domain"/>
    <property type="match status" value="1"/>
</dbReference>
<protein>
    <submittedName>
        <fullName evidence="6">2-polyprenyl-6-methoxyphenol hydroxylase-like FAD-dependent oxidoreductase</fullName>
    </submittedName>
</protein>
<dbReference type="Pfam" id="PF01494">
    <property type="entry name" value="FAD_binding_3"/>
    <property type="match status" value="1"/>
</dbReference>
<organism evidence="6 7">
    <name type="scientific">Longispora fulva</name>
    <dbReference type="NCBI Taxonomy" id="619741"/>
    <lineage>
        <taxon>Bacteria</taxon>
        <taxon>Bacillati</taxon>
        <taxon>Actinomycetota</taxon>
        <taxon>Actinomycetes</taxon>
        <taxon>Micromonosporales</taxon>
        <taxon>Micromonosporaceae</taxon>
        <taxon>Longispora</taxon>
    </lineage>
</organism>